<evidence type="ECO:0000313" key="1">
    <source>
        <dbReference type="Proteomes" id="UP000189703"/>
    </source>
</evidence>
<dbReference type="PANTHER" id="PTHR37172">
    <property type="entry name" value="TRANSMEMBRANE PROTEIN"/>
    <property type="match status" value="1"/>
</dbReference>
<accession>A0A1U8AP76</accession>
<dbReference type="PANTHER" id="PTHR37172:SF3">
    <property type="entry name" value="TRANSMEMBRANE PROTEIN"/>
    <property type="match status" value="1"/>
</dbReference>
<dbReference type="eggNOG" id="ENOG502RHY4">
    <property type="taxonomic scope" value="Eukaryota"/>
</dbReference>
<dbReference type="AlphaFoldDB" id="A0A1U8AP76"/>
<protein>
    <submittedName>
        <fullName evidence="2">Uncharacterized protein LOC104605072</fullName>
    </submittedName>
</protein>
<dbReference type="Proteomes" id="UP000189703">
    <property type="component" value="Unplaced"/>
</dbReference>
<gene>
    <name evidence="2" type="primary">LOC104605072</name>
</gene>
<dbReference type="OrthoDB" id="1913803at2759"/>
<organism evidence="1 2">
    <name type="scientific">Nelumbo nucifera</name>
    <name type="common">Sacred lotus</name>
    <dbReference type="NCBI Taxonomy" id="4432"/>
    <lineage>
        <taxon>Eukaryota</taxon>
        <taxon>Viridiplantae</taxon>
        <taxon>Streptophyta</taxon>
        <taxon>Embryophyta</taxon>
        <taxon>Tracheophyta</taxon>
        <taxon>Spermatophyta</taxon>
        <taxon>Magnoliopsida</taxon>
        <taxon>Proteales</taxon>
        <taxon>Nelumbonaceae</taxon>
        <taxon>Nelumbo</taxon>
    </lineage>
</organism>
<dbReference type="RefSeq" id="XP_010267991.1">
    <property type="nucleotide sequence ID" value="XM_010269689.2"/>
</dbReference>
<reference evidence="2" key="1">
    <citation type="submission" date="2025-08" db="UniProtKB">
        <authorList>
            <consortium name="RefSeq"/>
        </authorList>
    </citation>
    <scope>IDENTIFICATION</scope>
</reference>
<evidence type="ECO:0000313" key="2">
    <source>
        <dbReference type="RefSeq" id="XP_010267991.1"/>
    </source>
</evidence>
<keyword evidence="1" id="KW-1185">Reference proteome</keyword>
<proteinExistence type="predicted"/>
<dbReference type="GeneID" id="104605072"/>
<dbReference type="OMA" id="AWIFLCT"/>
<sequence length="278" mass="31217">MGSEKWKKMSEKLNFDALSILAEPFYIFTHTILSLLLPLSFLLLARLSTGQHIPSFTSSPTSTLSSLFLYAINPLLVQFLVSVVSVSALVHGLTGRFPSLSESVSRPRLYAAWVLLCSLQVCVGLGLEETIVAGFWAVDYGNRTPLIRRLVFFLGLYQTMLHWSRTVVKPVVDDTVFGFERDERWVERVAVGGCFGGLWWWKLRAEVEALALVVEVKRELLMDVGNAEIFGLWLYYMTVTVGWVRLVKGLIRLVDGAALLWPRPKPSNDCSCVDDAQV</sequence>
<name>A0A1U8AP76_NELNU</name>
<dbReference type="KEGG" id="nnu:104605072"/>
<dbReference type="FunCoup" id="A0A1U8AP76">
    <property type="interactions" value="87"/>
</dbReference>